<dbReference type="PROSITE" id="PS00039">
    <property type="entry name" value="DEAD_ATP_HELICASE"/>
    <property type="match status" value="1"/>
</dbReference>
<feature type="compositionally biased region" description="Polar residues" evidence="7">
    <location>
        <begin position="725"/>
        <end position="740"/>
    </location>
</feature>
<dbReference type="InterPro" id="IPR001650">
    <property type="entry name" value="Helicase_C-like"/>
</dbReference>
<feature type="domain" description="Helicase ATP-binding" evidence="8">
    <location>
        <begin position="319"/>
        <end position="584"/>
    </location>
</feature>
<organism evidence="10 11">
    <name type="scientific">Piedraia hortae CBS 480.64</name>
    <dbReference type="NCBI Taxonomy" id="1314780"/>
    <lineage>
        <taxon>Eukaryota</taxon>
        <taxon>Fungi</taxon>
        <taxon>Dikarya</taxon>
        <taxon>Ascomycota</taxon>
        <taxon>Pezizomycotina</taxon>
        <taxon>Dothideomycetes</taxon>
        <taxon>Dothideomycetidae</taxon>
        <taxon>Capnodiales</taxon>
        <taxon>Piedraiaceae</taxon>
        <taxon>Piedraia</taxon>
    </lineage>
</organism>
<dbReference type="CDD" id="cd18787">
    <property type="entry name" value="SF2_C_DEAD"/>
    <property type="match status" value="1"/>
</dbReference>
<dbReference type="InterPro" id="IPR027417">
    <property type="entry name" value="P-loop_NTPase"/>
</dbReference>
<accession>A0A6A7BT18</accession>
<feature type="region of interest" description="Disordered" evidence="7">
    <location>
        <begin position="721"/>
        <end position="742"/>
    </location>
</feature>
<dbReference type="InterPro" id="IPR014001">
    <property type="entry name" value="Helicase_ATP-bd"/>
</dbReference>
<dbReference type="Pfam" id="PF00271">
    <property type="entry name" value="Helicase_C"/>
    <property type="match status" value="1"/>
</dbReference>
<dbReference type="AlphaFoldDB" id="A0A6A7BT18"/>
<dbReference type="GO" id="GO:0016787">
    <property type="term" value="F:hydrolase activity"/>
    <property type="evidence" value="ECO:0007669"/>
    <property type="project" value="UniProtKB-KW"/>
</dbReference>
<dbReference type="Gene3D" id="3.40.50.300">
    <property type="entry name" value="P-loop containing nucleotide triphosphate hydrolases"/>
    <property type="match status" value="2"/>
</dbReference>
<feature type="compositionally biased region" description="Basic and acidic residues" evidence="7">
    <location>
        <begin position="39"/>
        <end position="49"/>
    </location>
</feature>
<dbReference type="PROSITE" id="PS51194">
    <property type="entry name" value="HELICASE_CTER"/>
    <property type="match status" value="1"/>
</dbReference>
<keyword evidence="2 6" id="KW-0378">Hydrolase</keyword>
<feature type="region of interest" description="Disordered" evidence="7">
    <location>
        <begin position="639"/>
        <end position="675"/>
    </location>
</feature>
<keyword evidence="3 6" id="KW-0347">Helicase</keyword>
<comment type="similarity">
    <text evidence="6">Belongs to the DEAD box helicase family.</text>
</comment>
<dbReference type="GO" id="GO:0003724">
    <property type="term" value="F:RNA helicase activity"/>
    <property type="evidence" value="ECO:0007669"/>
    <property type="project" value="UniProtKB-EC"/>
</dbReference>
<evidence type="ECO:0000256" key="5">
    <source>
        <dbReference type="ARBA" id="ARBA00022884"/>
    </source>
</evidence>
<dbReference type="GO" id="GO:0003723">
    <property type="term" value="F:RNA binding"/>
    <property type="evidence" value="ECO:0007669"/>
    <property type="project" value="UniProtKB-UniRule"/>
</dbReference>
<dbReference type="PANTHER" id="PTHR24031">
    <property type="entry name" value="RNA HELICASE"/>
    <property type="match status" value="1"/>
</dbReference>
<comment type="function">
    <text evidence="6">RNA helicase.</text>
</comment>
<feature type="compositionally biased region" description="Basic and acidic residues" evidence="7">
    <location>
        <begin position="149"/>
        <end position="160"/>
    </location>
</feature>
<dbReference type="EC" id="3.6.4.13" evidence="6"/>
<evidence type="ECO:0000256" key="6">
    <source>
        <dbReference type="RuleBase" id="RU365068"/>
    </source>
</evidence>
<keyword evidence="1 6" id="KW-0547">Nucleotide-binding</keyword>
<dbReference type="SMART" id="SM00487">
    <property type="entry name" value="DEXDc"/>
    <property type="match status" value="1"/>
</dbReference>
<keyword evidence="4 6" id="KW-0067">ATP-binding</keyword>
<comment type="domain">
    <text evidence="6">The Q motif is unique to and characteristic of the DEAD box family of RNA helicases and controls ATP binding and hydrolysis.</text>
</comment>
<feature type="region of interest" description="Disordered" evidence="7">
    <location>
        <begin position="1"/>
        <end position="182"/>
    </location>
</feature>
<dbReference type="PROSITE" id="PS51192">
    <property type="entry name" value="HELICASE_ATP_BIND_1"/>
    <property type="match status" value="1"/>
</dbReference>
<comment type="catalytic activity">
    <reaction evidence="6">
        <text>ATP + H2O = ADP + phosphate + H(+)</text>
        <dbReference type="Rhea" id="RHEA:13065"/>
        <dbReference type="ChEBI" id="CHEBI:15377"/>
        <dbReference type="ChEBI" id="CHEBI:15378"/>
        <dbReference type="ChEBI" id="CHEBI:30616"/>
        <dbReference type="ChEBI" id="CHEBI:43474"/>
        <dbReference type="ChEBI" id="CHEBI:456216"/>
        <dbReference type="EC" id="3.6.4.13"/>
    </reaction>
</comment>
<evidence type="ECO:0000256" key="1">
    <source>
        <dbReference type="ARBA" id="ARBA00022741"/>
    </source>
</evidence>
<keyword evidence="5 6" id="KW-0694">RNA-binding</keyword>
<protein>
    <recommendedName>
        <fullName evidence="6">ATP-dependent RNA helicase</fullName>
        <ecNumber evidence="6">3.6.4.13</ecNumber>
    </recommendedName>
</protein>
<feature type="compositionally biased region" description="Basic and acidic residues" evidence="7">
    <location>
        <begin position="214"/>
        <end position="224"/>
    </location>
</feature>
<reference evidence="10" key="1">
    <citation type="journal article" date="2020" name="Stud. Mycol.">
        <title>101 Dothideomycetes genomes: a test case for predicting lifestyles and emergence of pathogens.</title>
        <authorList>
            <person name="Haridas S."/>
            <person name="Albert R."/>
            <person name="Binder M."/>
            <person name="Bloem J."/>
            <person name="Labutti K."/>
            <person name="Salamov A."/>
            <person name="Andreopoulos B."/>
            <person name="Baker S."/>
            <person name="Barry K."/>
            <person name="Bills G."/>
            <person name="Bluhm B."/>
            <person name="Cannon C."/>
            <person name="Castanera R."/>
            <person name="Culley D."/>
            <person name="Daum C."/>
            <person name="Ezra D."/>
            <person name="Gonzalez J."/>
            <person name="Henrissat B."/>
            <person name="Kuo A."/>
            <person name="Liang C."/>
            <person name="Lipzen A."/>
            <person name="Lutzoni F."/>
            <person name="Magnuson J."/>
            <person name="Mondo S."/>
            <person name="Nolan M."/>
            <person name="Ohm R."/>
            <person name="Pangilinan J."/>
            <person name="Park H.-J."/>
            <person name="Ramirez L."/>
            <person name="Alfaro M."/>
            <person name="Sun H."/>
            <person name="Tritt A."/>
            <person name="Yoshinaga Y."/>
            <person name="Zwiers L.-H."/>
            <person name="Turgeon B."/>
            <person name="Goodwin S."/>
            <person name="Spatafora J."/>
            <person name="Crous P."/>
            <person name="Grigoriev I."/>
        </authorList>
    </citation>
    <scope>NUCLEOTIDE SEQUENCE</scope>
    <source>
        <strain evidence="10">CBS 480.64</strain>
    </source>
</reference>
<feature type="region of interest" description="Disordered" evidence="7">
    <location>
        <begin position="214"/>
        <end position="248"/>
    </location>
</feature>
<evidence type="ECO:0000256" key="7">
    <source>
        <dbReference type="SAM" id="MobiDB-lite"/>
    </source>
</evidence>
<feature type="compositionally biased region" description="Polar residues" evidence="7">
    <location>
        <begin position="652"/>
        <end position="665"/>
    </location>
</feature>
<evidence type="ECO:0000313" key="10">
    <source>
        <dbReference type="EMBL" id="KAF2857879.1"/>
    </source>
</evidence>
<gene>
    <name evidence="10" type="ORF">K470DRAFT_222467</name>
</gene>
<dbReference type="SUPFAM" id="SSF52540">
    <property type="entry name" value="P-loop containing nucleoside triphosphate hydrolases"/>
    <property type="match status" value="2"/>
</dbReference>
<dbReference type="InterPro" id="IPR011545">
    <property type="entry name" value="DEAD/DEAH_box_helicase_dom"/>
</dbReference>
<dbReference type="GO" id="GO:0005524">
    <property type="term" value="F:ATP binding"/>
    <property type="evidence" value="ECO:0007669"/>
    <property type="project" value="UniProtKB-UniRule"/>
</dbReference>
<dbReference type="Pfam" id="PF00270">
    <property type="entry name" value="DEAD"/>
    <property type="match status" value="2"/>
</dbReference>
<evidence type="ECO:0000256" key="3">
    <source>
        <dbReference type="ARBA" id="ARBA00022806"/>
    </source>
</evidence>
<evidence type="ECO:0000256" key="4">
    <source>
        <dbReference type="ARBA" id="ARBA00022840"/>
    </source>
</evidence>
<evidence type="ECO:0000259" key="9">
    <source>
        <dbReference type="PROSITE" id="PS51194"/>
    </source>
</evidence>
<evidence type="ECO:0000256" key="2">
    <source>
        <dbReference type="ARBA" id="ARBA00022801"/>
    </source>
</evidence>
<feature type="compositionally biased region" description="Polar residues" evidence="7">
    <location>
        <begin position="14"/>
        <end position="29"/>
    </location>
</feature>
<sequence length="844" mass="94165">MNQLYKRYIPPKPASTSTAPNVPKTSRQNGGILKTKRKLEKEANEAEPRKAKKPKTKQPGGDVANGTSYSEEPAQVDDEEIQNDRAPKGQFAHVKNTKKRHKLEKEARKAAKLAARANGTETTADSKQNGDDVAAEELQESRNSSPKPSKTDKSVKKKIEAAPSEEAQVEAEHVPKPSKRRHKLEGILQQPAEDGEDHLQPHEKVIGKFRKAIKEKPDSAREREEAEAEPPVLRDIAPIPMPKEEPAPAFVSDASALPKWLAEPQIIDGESKATFKDLKLPESTVSNLGLLGLSDALPVQQAVIPLLISPGLPGAAYRVGTEIMLPDLVVNSTTGSGKTLAYLLPMVEALKNIGFRDGKLRGLIVVPTSELVKQVASVASLLTKDSRVLAGTATGTRRLRDEQQKLVRMEQIYSPDAYNALQKRMHWRNYPPAEDDDDYDAYIADLLHADERDEELLRDALDCIPFHVPKYSFNVDILICTPGRLLEHITSTLGFTLAHLRWLVLDEADKLLNQQYDGFLEVVNHEISRERRPDEQDDREKYLRSKGIWEEHRQRRVRKVVLSATMVSDVGKFSALNLYRPRMIIARTHRESQQDAGATCPEYELPPRLLELYVPVGDGSEKPLYLIEIVARKILASFNPDADPESPDESISGRNTSPSSESSSAKIHPSRAALLKTKSTKPAPTILIFTASKESTARLAHLLKNLKPEWTPFISTIAKAKPKGTTAQPPSKPSITISTDRSSRGIDSLASQRFFTHVIQYDVPRSVEEYVHRVGRTARAGREGQAWTLVAHSEARWFVNEIVRAGNVRREHGAERIRIALREKRLIAKFAVVVDEMREMVFGK</sequence>
<dbReference type="EMBL" id="MU006024">
    <property type="protein sequence ID" value="KAF2857879.1"/>
    <property type="molecule type" value="Genomic_DNA"/>
</dbReference>
<dbReference type="Proteomes" id="UP000799421">
    <property type="component" value="Unassembled WGS sequence"/>
</dbReference>
<proteinExistence type="inferred from homology"/>
<dbReference type="InterPro" id="IPR000629">
    <property type="entry name" value="RNA-helicase_DEAD-box_CS"/>
</dbReference>
<evidence type="ECO:0000313" key="11">
    <source>
        <dbReference type="Proteomes" id="UP000799421"/>
    </source>
</evidence>
<dbReference type="OrthoDB" id="3370at2759"/>
<evidence type="ECO:0000259" key="8">
    <source>
        <dbReference type="PROSITE" id="PS51192"/>
    </source>
</evidence>
<name>A0A6A7BT18_9PEZI</name>
<keyword evidence="11" id="KW-1185">Reference proteome</keyword>
<feature type="domain" description="Helicase C-terminal" evidence="9">
    <location>
        <begin position="669"/>
        <end position="825"/>
    </location>
</feature>